<feature type="compositionally biased region" description="Basic and acidic residues" evidence="5">
    <location>
        <begin position="351"/>
        <end position="402"/>
    </location>
</feature>
<feature type="region of interest" description="Disordered" evidence="5">
    <location>
        <begin position="465"/>
        <end position="489"/>
    </location>
</feature>
<proteinExistence type="inferred from homology"/>
<dbReference type="InterPro" id="IPR010301">
    <property type="entry name" value="RRP1"/>
</dbReference>
<feature type="region of interest" description="Disordered" evidence="5">
    <location>
        <begin position="540"/>
        <end position="562"/>
    </location>
</feature>
<keyword evidence="4" id="KW-0539">Nucleus</keyword>
<dbReference type="PANTHER" id="PTHR13026">
    <property type="entry name" value="NNP-1 PROTEIN NOVEL NUCLEAR PROTEIN 1 NOP52"/>
    <property type="match status" value="1"/>
</dbReference>
<protein>
    <submittedName>
        <fullName evidence="6">Uncharacterized protein</fullName>
    </submittedName>
</protein>
<feature type="region of interest" description="Disordered" evidence="5">
    <location>
        <begin position="301"/>
        <end position="407"/>
    </location>
</feature>
<evidence type="ECO:0000256" key="1">
    <source>
        <dbReference type="ARBA" id="ARBA00004123"/>
    </source>
</evidence>
<evidence type="ECO:0000313" key="6">
    <source>
        <dbReference type="EMBL" id="KAI5066667.1"/>
    </source>
</evidence>
<dbReference type="GO" id="GO:0005634">
    <property type="term" value="C:nucleus"/>
    <property type="evidence" value="ECO:0007669"/>
    <property type="project" value="UniProtKB-SubCell"/>
</dbReference>
<feature type="compositionally biased region" description="Basic and acidic residues" evidence="5">
    <location>
        <begin position="330"/>
        <end position="339"/>
    </location>
</feature>
<keyword evidence="7" id="KW-1185">Reference proteome</keyword>
<evidence type="ECO:0000256" key="2">
    <source>
        <dbReference type="ARBA" id="ARBA00006374"/>
    </source>
</evidence>
<dbReference type="AlphaFoldDB" id="A0A9D4ZAD2"/>
<keyword evidence="3" id="KW-0698">rRNA processing</keyword>
<name>A0A9D4ZAD2_ADICA</name>
<dbReference type="EMBL" id="JABFUD020000018">
    <property type="protein sequence ID" value="KAI5066667.1"/>
    <property type="molecule type" value="Genomic_DNA"/>
</dbReference>
<dbReference type="Proteomes" id="UP000886520">
    <property type="component" value="Chromosome 18"/>
</dbReference>
<dbReference type="GO" id="GO:0030688">
    <property type="term" value="C:preribosome, small subunit precursor"/>
    <property type="evidence" value="ECO:0007669"/>
    <property type="project" value="InterPro"/>
</dbReference>
<accession>A0A9D4ZAD2</accession>
<dbReference type="GO" id="GO:0006364">
    <property type="term" value="P:rRNA processing"/>
    <property type="evidence" value="ECO:0007669"/>
    <property type="project" value="UniProtKB-KW"/>
</dbReference>
<comment type="subcellular location">
    <subcellularLocation>
        <location evidence="1">Nucleus</location>
    </subcellularLocation>
</comment>
<evidence type="ECO:0000256" key="3">
    <source>
        <dbReference type="ARBA" id="ARBA00022552"/>
    </source>
</evidence>
<dbReference type="Pfam" id="PF05997">
    <property type="entry name" value="Nop52"/>
    <property type="match status" value="1"/>
</dbReference>
<dbReference type="OrthoDB" id="2019504at2759"/>
<reference evidence="6" key="1">
    <citation type="submission" date="2021-01" db="EMBL/GenBank/DDBJ databases">
        <title>Adiantum capillus-veneris genome.</title>
        <authorList>
            <person name="Fang Y."/>
            <person name="Liao Q."/>
        </authorList>
    </citation>
    <scope>NUCLEOTIDE SEQUENCE</scope>
    <source>
        <strain evidence="6">H3</strain>
        <tissue evidence="6">Leaf</tissue>
    </source>
</reference>
<gene>
    <name evidence="6" type="ORF">GOP47_0019291</name>
</gene>
<comment type="similarity">
    <text evidence="2">Belongs to the RRP1 family.</text>
</comment>
<evidence type="ECO:0000313" key="7">
    <source>
        <dbReference type="Proteomes" id="UP000886520"/>
    </source>
</evidence>
<dbReference type="PANTHER" id="PTHR13026:SF0">
    <property type="entry name" value="RIBOSOMAL RNA PROCESSING 1B"/>
    <property type="match status" value="1"/>
</dbReference>
<sequence>MEAHASESNMGFARRLASPKKKTREKAISLLVLWLTSQKQLEEDELKKVWKGLFYCVWHSDKAPVQADLIERLASILEKLDDGLALKFFKVFLITMRREWAGIDRLRLDKFYLLLRKYLAHMFSALQTSGWDADSTKEFMDILLENAFLAKDQYAALGINLHYADIFLQELKTVLPLRAEIFKLLLEPFLVICSHSSEKSLLQRIKENIFNHLFNLSRMVITAKQEGHPIDVVEDVLGSLLLSAPFGPEAFKLASLPSTSQANRKILYELHGEFEKLEKLLETSGIALSLLTDVKKKKKKKKKETGLVPVHSIAKGTKKEARSKKIAASSKEKVLDRGRGSKGSSSKHISVFKECKAPSESKEGERSMKADKRKGSECIEPRDSSTLERKDHETTGNEEEKRRRSVKRKMVALVGTGTSEEGLRSISNGLGMDDSVVSKLEKQFDMLADAASVVDLSPNIKMSKVVSPQSTGKRKRKIPTSSDSAAEGHETLALPVSAGGQYTTPTVVTSGKSSGKVKRVRFALKKNLVWTPSTPLPAENVRVPPSATPRGSALKKGVPPGPIISETAGTLKQRKGTPKWSSTHGKSRKCMVNYVKLLCEQELAKGDLSTFLGGLLK</sequence>
<comment type="caution">
    <text evidence="6">The sequence shown here is derived from an EMBL/GenBank/DDBJ whole genome shotgun (WGS) entry which is preliminary data.</text>
</comment>
<evidence type="ECO:0000256" key="5">
    <source>
        <dbReference type="SAM" id="MobiDB-lite"/>
    </source>
</evidence>
<organism evidence="6 7">
    <name type="scientific">Adiantum capillus-veneris</name>
    <name type="common">Maidenhair fern</name>
    <dbReference type="NCBI Taxonomy" id="13818"/>
    <lineage>
        <taxon>Eukaryota</taxon>
        <taxon>Viridiplantae</taxon>
        <taxon>Streptophyta</taxon>
        <taxon>Embryophyta</taxon>
        <taxon>Tracheophyta</taxon>
        <taxon>Polypodiopsida</taxon>
        <taxon>Polypodiidae</taxon>
        <taxon>Polypodiales</taxon>
        <taxon>Pteridineae</taxon>
        <taxon>Pteridaceae</taxon>
        <taxon>Vittarioideae</taxon>
        <taxon>Adiantum</taxon>
    </lineage>
</organism>
<evidence type="ECO:0000256" key="4">
    <source>
        <dbReference type="ARBA" id="ARBA00023242"/>
    </source>
</evidence>